<evidence type="ECO:0000259" key="5">
    <source>
        <dbReference type="Pfam" id="PF21546"/>
    </source>
</evidence>
<dbReference type="InterPro" id="IPR018484">
    <property type="entry name" value="FGGY_N"/>
</dbReference>
<dbReference type="Pfam" id="PF21546">
    <property type="entry name" value="FGGY_C_2"/>
    <property type="match status" value="1"/>
</dbReference>
<dbReference type="Proteomes" id="UP000291088">
    <property type="component" value="Unassembled WGS sequence"/>
</dbReference>
<name>A0A4Q2SXS3_9HYPH</name>
<dbReference type="GO" id="GO:0016301">
    <property type="term" value="F:kinase activity"/>
    <property type="evidence" value="ECO:0007669"/>
    <property type="project" value="UniProtKB-KW"/>
</dbReference>
<evidence type="ECO:0000256" key="2">
    <source>
        <dbReference type="ARBA" id="ARBA00022679"/>
    </source>
</evidence>
<keyword evidence="7" id="KW-1185">Reference proteome</keyword>
<sequence length="461" mass="48271">MTAAQHARVAVIDIGKTNAKVVVLDGETGAEIAIRKTANSVVAGPPYPHYDVEALWSFILTALASFAEVPGYDAISITTHGASAALLDAGGQLAMPVLDYEHGYPAEVVAEYEALRPAFSETCSPALPVGLNLGAQLHYQKTVFPEAFAQVRTILTYPQYWAFRLTGVAVNEVTSLGCHTDLWNPGQGAYSTLVDRLEIKAQMASVRSAFDVLGPVLPEVRTTIGLDVAVPVYCGIHDSNASLLPHLVMRQPPFSVVSTGTWVICLAVGGNPAGLDPARDTLSNVDAFARPVPSARFMGGREYEILTQGVAEPSPDALESAARTVIAKGVMILPNAVEGSGPFPGRKGRWVGEPASDTERVAAVSLYVAMMTATCLDLVKAAGPIVVEGPMARNSVFLAALASITGRDVIIDAEGGVSGTALGAAMLAGVRPRAGHPAVISPLFDVTSHVGRWRAALASDL</sequence>
<dbReference type="PANTHER" id="PTHR43095:SF5">
    <property type="entry name" value="XYLULOSE KINASE"/>
    <property type="match status" value="1"/>
</dbReference>
<feature type="domain" description="Carbohydrate kinase FGGY C-terminal" evidence="5">
    <location>
        <begin position="252"/>
        <end position="429"/>
    </location>
</feature>
<reference evidence="6 7" key="1">
    <citation type="submission" date="2019-01" db="EMBL/GenBank/DDBJ databases">
        <authorList>
            <person name="Deng T."/>
        </authorList>
    </citation>
    <scope>NUCLEOTIDE SEQUENCE [LARGE SCALE GENOMIC DNA]</scope>
    <source>
        <strain evidence="6 7">F8825</strain>
    </source>
</reference>
<dbReference type="InterPro" id="IPR049382">
    <property type="entry name" value="FGGY_C_2"/>
</dbReference>
<dbReference type="Gene3D" id="3.30.420.40">
    <property type="match status" value="2"/>
</dbReference>
<dbReference type="GO" id="GO:0005975">
    <property type="term" value="P:carbohydrate metabolic process"/>
    <property type="evidence" value="ECO:0007669"/>
    <property type="project" value="InterPro"/>
</dbReference>
<accession>A0A4Q2SXS3</accession>
<protein>
    <submittedName>
        <fullName evidence="6">Carbohydrate kinase</fullName>
    </submittedName>
</protein>
<evidence type="ECO:0000256" key="3">
    <source>
        <dbReference type="ARBA" id="ARBA00022777"/>
    </source>
</evidence>
<dbReference type="SUPFAM" id="SSF53067">
    <property type="entry name" value="Actin-like ATPase domain"/>
    <property type="match status" value="2"/>
</dbReference>
<dbReference type="InterPro" id="IPR043129">
    <property type="entry name" value="ATPase_NBD"/>
</dbReference>
<evidence type="ECO:0000313" key="6">
    <source>
        <dbReference type="EMBL" id="RYC10742.1"/>
    </source>
</evidence>
<dbReference type="Pfam" id="PF00370">
    <property type="entry name" value="FGGY_N"/>
    <property type="match status" value="1"/>
</dbReference>
<keyword evidence="2" id="KW-0808">Transferase</keyword>
<dbReference type="RefSeq" id="WP_129333008.1">
    <property type="nucleotide sequence ID" value="NZ_SDVB01000249.1"/>
</dbReference>
<dbReference type="OrthoDB" id="9786272at2"/>
<organism evidence="6 7">
    <name type="scientific">Ciceribacter ferrooxidans</name>
    <dbReference type="NCBI Taxonomy" id="2509717"/>
    <lineage>
        <taxon>Bacteria</taxon>
        <taxon>Pseudomonadati</taxon>
        <taxon>Pseudomonadota</taxon>
        <taxon>Alphaproteobacteria</taxon>
        <taxon>Hyphomicrobiales</taxon>
        <taxon>Rhizobiaceae</taxon>
        <taxon>Ciceribacter</taxon>
    </lineage>
</organism>
<dbReference type="AlphaFoldDB" id="A0A4Q2SXS3"/>
<dbReference type="EMBL" id="SDVB01000249">
    <property type="protein sequence ID" value="RYC10742.1"/>
    <property type="molecule type" value="Genomic_DNA"/>
</dbReference>
<comment type="similarity">
    <text evidence="1">Belongs to the FGGY kinase family.</text>
</comment>
<keyword evidence="3 6" id="KW-0418">Kinase</keyword>
<evidence type="ECO:0000313" key="7">
    <source>
        <dbReference type="Proteomes" id="UP000291088"/>
    </source>
</evidence>
<proteinExistence type="inferred from homology"/>
<gene>
    <name evidence="6" type="ORF">EUU22_16145</name>
</gene>
<dbReference type="InterPro" id="IPR050406">
    <property type="entry name" value="FGGY_Carb_Kinase"/>
</dbReference>
<dbReference type="PANTHER" id="PTHR43095">
    <property type="entry name" value="SUGAR KINASE"/>
    <property type="match status" value="1"/>
</dbReference>
<comment type="caution">
    <text evidence="6">The sequence shown here is derived from an EMBL/GenBank/DDBJ whole genome shotgun (WGS) entry which is preliminary data.</text>
</comment>
<evidence type="ECO:0000259" key="4">
    <source>
        <dbReference type="Pfam" id="PF00370"/>
    </source>
</evidence>
<dbReference type="CDD" id="cd07772">
    <property type="entry name" value="ASKHA_NBD_FGGY_NaCK-like"/>
    <property type="match status" value="1"/>
</dbReference>
<feature type="domain" description="Carbohydrate kinase FGGY N-terminal" evidence="4">
    <location>
        <begin position="11"/>
        <end position="244"/>
    </location>
</feature>
<evidence type="ECO:0000256" key="1">
    <source>
        <dbReference type="ARBA" id="ARBA00009156"/>
    </source>
</evidence>